<comment type="caution">
    <text evidence="1">The sequence shown here is derived from an EMBL/GenBank/DDBJ whole genome shotgun (WGS) entry which is preliminary data.</text>
</comment>
<dbReference type="Gene3D" id="3.40.190.10">
    <property type="entry name" value="Periplasmic binding protein-like II"/>
    <property type="match status" value="1"/>
</dbReference>
<gene>
    <name evidence="1" type="ORF">I9W95_11190</name>
</gene>
<keyword evidence="2" id="KW-1185">Reference proteome</keyword>
<evidence type="ECO:0000313" key="2">
    <source>
        <dbReference type="Proteomes" id="UP000714380"/>
    </source>
</evidence>
<proteinExistence type="predicted"/>
<protein>
    <recommendedName>
        <fullName evidence="3">Solute-binding protein family 3/N-terminal domain-containing protein</fullName>
    </recommendedName>
</protein>
<reference evidence="1 2" key="1">
    <citation type="submission" date="2020-12" db="EMBL/GenBank/DDBJ databases">
        <title>Novel Thalassolituus-related marine hydrocarbonoclastic bacteria mediated algae-derived hydrocarbons mineralization in twilight zone of the northern South China Sea.</title>
        <authorList>
            <person name="Dong C."/>
        </authorList>
    </citation>
    <scope>NUCLEOTIDE SEQUENCE [LARGE SCALE GENOMIC DNA]</scope>
    <source>
        <strain evidence="1 2">IMCC1826</strain>
    </source>
</reference>
<dbReference type="EMBL" id="JAEDAH010000058">
    <property type="protein sequence ID" value="MCA6064170.1"/>
    <property type="molecule type" value="Genomic_DNA"/>
</dbReference>
<dbReference type="SUPFAM" id="SSF53850">
    <property type="entry name" value="Periplasmic binding protein-like II"/>
    <property type="match status" value="1"/>
</dbReference>
<accession>A0ABS7ZUD6</accession>
<sequence length="232" mass="26167">MLSVSRILAAVSVLLLFGLTANKGYAAEPFEALVIGLEYPPFVSMKVPGYGKAVRALRHRLPENWQIRMRMLPSARASTILRNSDDWLSSFFPPREGDTHIRKLIVQGDDIRYSLFRRREPGDFRWASLSELAGSTVASTRTLSDSPLKKMFTEAGMTFIPVNDIGQGLMMLVAGRTDYLLTAEDTGFYYADMNAIDHKRLQFADTIIEHFPIIVYLNTRHPQAQEAAKILQ</sequence>
<evidence type="ECO:0008006" key="3">
    <source>
        <dbReference type="Google" id="ProtNLM"/>
    </source>
</evidence>
<dbReference type="RefSeq" id="WP_225674886.1">
    <property type="nucleotide sequence ID" value="NZ_JAEDAH010000058.1"/>
</dbReference>
<dbReference type="Proteomes" id="UP000714380">
    <property type="component" value="Unassembled WGS sequence"/>
</dbReference>
<name>A0ABS7ZUD6_9GAMM</name>
<organism evidence="1 2">
    <name type="scientific">Thalassolituus marinus</name>
    <dbReference type="NCBI Taxonomy" id="671053"/>
    <lineage>
        <taxon>Bacteria</taxon>
        <taxon>Pseudomonadati</taxon>
        <taxon>Pseudomonadota</taxon>
        <taxon>Gammaproteobacteria</taxon>
        <taxon>Oceanospirillales</taxon>
        <taxon>Oceanospirillaceae</taxon>
        <taxon>Thalassolituus</taxon>
    </lineage>
</organism>
<evidence type="ECO:0000313" key="1">
    <source>
        <dbReference type="EMBL" id="MCA6064170.1"/>
    </source>
</evidence>